<evidence type="ECO:0000256" key="5">
    <source>
        <dbReference type="ARBA" id="ARBA00022801"/>
    </source>
</evidence>
<keyword evidence="5 8" id="KW-0378">Hydrolase</keyword>
<dbReference type="NCBIfam" id="TIGR01856">
    <property type="entry name" value="hisJ_fam"/>
    <property type="match status" value="1"/>
</dbReference>
<reference evidence="11" key="1">
    <citation type="submission" date="2017-01" db="EMBL/GenBank/DDBJ databases">
        <authorList>
            <person name="Varghese N."/>
            <person name="Submissions S."/>
        </authorList>
    </citation>
    <scope>NUCLEOTIDE SEQUENCE [LARGE SCALE GENOMIC DNA]</scope>
    <source>
        <strain evidence="11">DSM 23127</strain>
    </source>
</reference>
<dbReference type="Gene3D" id="3.20.20.140">
    <property type="entry name" value="Metal-dependent hydrolases"/>
    <property type="match status" value="1"/>
</dbReference>
<evidence type="ECO:0000256" key="7">
    <source>
        <dbReference type="ARBA" id="ARBA00049158"/>
    </source>
</evidence>
<evidence type="ECO:0000256" key="8">
    <source>
        <dbReference type="RuleBase" id="RU366003"/>
    </source>
</evidence>
<comment type="similarity">
    <text evidence="2 8">Belongs to the PHP hydrolase family. HisK subfamily.</text>
</comment>
<dbReference type="InterPro" id="IPR004013">
    <property type="entry name" value="PHP_dom"/>
</dbReference>
<protein>
    <recommendedName>
        <fullName evidence="3 8">Histidinol-phosphatase</fullName>
        <shortName evidence="8">HolPase</shortName>
        <ecNumber evidence="3 8">3.1.3.15</ecNumber>
    </recommendedName>
</protein>
<evidence type="ECO:0000259" key="9">
    <source>
        <dbReference type="Pfam" id="PF02811"/>
    </source>
</evidence>
<dbReference type="GO" id="GO:0004401">
    <property type="term" value="F:histidinol-phosphatase activity"/>
    <property type="evidence" value="ECO:0007669"/>
    <property type="project" value="UniProtKB-UniRule"/>
</dbReference>
<dbReference type="NCBIfam" id="NF005996">
    <property type="entry name" value="PRK08123.1"/>
    <property type="match status" value="1"/>
</dbReference>
<dbReference type="GO" id="GO:0005737">
    <property type="term" value="C:cytoplasm"/>
    <property type="evidence" value="ECO:0007669"/>
    <property type="project" value="TreeGrafter"/>
</dbReference>
<evidence type="ECO:0000256" key="3">
    <source>
        <dbReference type="ARBA" id="ARBA00013085"/>
    </source>
</evidence>
<dbReference type="PANTHER" id="PTHR21039">
    <property type="entry name" value="HISTIDINOL PHOSPHATASE-RELATED"/>
    <property type="match status" value="1"/>
</dbReference>
<dbReference type="STRING" id="570947.SAMN05421687_107117"/>
<dbReference type="CDD" id="cd12110">
    <property type="entry name" value="PHP_HisPPase_Hisj_like"/>
    <property type="match status" value="1"/>
</dbReference>
<dbReference type="OrthoDB" id="9775255at2"/>
<gene>
    <name evidence="10" type="ORF">SAMN05421687_107117</name>
</gene>
<evidence type="ECO:0000256" key="6">
    <source>
        <dbReference type="ARBA" id="ARBA00023102"/>
    </source>
</evidence>
<dbReference type="Pfam" id="PF02811">
    <property type="entry name" value="PHP"/>
    <property type="match status" value="1"/>
</dbReference>
<name>A0A1N7JRU4_9BACI</name>
<evidence type="ECO:0000313" key="11">
    <source>
        <dbReference type="Proteomes" id="UP000187608"/>
    </source>
</evidence>
<dbReference type="UniPathway" id="UPA00031">
    <property type="reaction ID" value="UER00013"/>
</dbReference>
<proteinExistence type="inferred from homology"/>
<dbReference type="SUPFAM" id="SSF89550">
    <property type="entry name" value="PHP domain-like"/>
    <property type="match status" value="1"/>
</dbReference>
<comment type="pathway">
    <text evidence="1 8">Amino-acid biosynthesis; L-histidine biosynthesis; L-histidine from 5-phospho-alpha-D-ribose 1-diphosphate: step 8/9.</text>
</comment>
<evidence type="ECO:0000256" key="2">
    <source>
        <dbReference type="ARBA" id="ARBA00009152"/>
    </source>
</evidence>
<dbReference type="InterPro" id="IPR010140">
    <property type="entry name" value="Histidinol_P_phosphatase_HisJ"/>
</dbReference>
<comment type="catalytic activity">
    <reaction evidence="7 8">
        <text>L-histidinol phosphate + H2O = L-histidinol + phosphate</text>
        <dbReference type="Rhea" id="RHEA:14465"/>
        <dbReference type="ChEBI" id="CHEBI:15377"/>
        <dbReference type="ChEBI" id="CHEBI:43474"/>
        <dbReference type="ChEBI" id="CHEBI:57699"/>
        <dbReference type="ChEBI" id="CHEBI:57980"/>
        <dbReference type="EC" id="3.1.3.15"/>
    </reaction>
</comment>
<keyword evidence="4 8" id="KW-0028">Amino-acid biosynthesis</keyword>
<dbReference type="EC" id="3.1.3.15" evidence="3 8"/>
<dbReference type="PANTHER" id="PTHR21039:SF0">
    <property type="entry name" value="HISTIDINOL-PHOSPHATASE"/>
    <property type="match status" value="1"/>
</dbReference>
<organism evidence="10 11">
    <name type="scientific">Salimicrobium flavidum</name>
    <dbReference type="NCBI Taxonomy" id="570947"/>
    <lineage>
        <taxon>Bacteria</taxon>
        <taxon>Bacillati</taxon>
        <taxon>Bacillota</taxon>
        <taxon>Bacilli</taxon>
        <taxon>Bacillales</taxon>
        <taxon>Bacillaceae</taxon>
        <taxon>Salimicrobium</taxon>
    </lineage>
</organism>
<dbReference type="GO" id="GO:0000105">
    <property type="term" value="P:L-histidine biosynthetic process"/>
    <property type="evidence" value="ECO:0007669"/>
    <property type="project" value="UniProtKB-UniRule"/>
</dbReference>
<dbReference type="AlphaFoldDB" id="A0A1N7JRU4"/>
<dbReference type="Proteomes" id="UP000187608">
    <property type="component" value="Unassembled WGS sequence"/>
</dbReference>
<feature type="domain" description="PHP" evidence="9">
    <location>
        <begin position="5"/>
        <end position="212"/>
    </location>
</feature>
<evidence type="ECO:0000256" key="4">
    <source>
        <dbReference type="ARBA" id="ARBA00022605"/>
    </source>
</evidence>
<dbReference type="InterPro" id="IPR016195">
    <property type="entry name" value="Pol/histidinol_Pase-like"/>
</dbReference>
<sequence length="269" mass="30125">MRNGHIHSPFCPHGSDDSLEAYVESALQSGYTKLTFTEHAPLPEGFSDPAPDKDSAMTMRDLERYLKAVEIVKEKYKRDIVILTGLEIDFIKGYEEQTRNFLNNYGPHLEDSILSVHFLQGETAWHCIDFSPAAFEEATKDVGGTRNLYEKYFRQIALSARADLGEYKPGRIGHMSLIRKFHQLYPSPENWESMASDTLPVIKSSGMFLDYNGAGCTKEFCKETYPPISIAREAYETGIPLVYGSDAHTVSGLNAGSELIDGNLLHSND</sequence>
<evidence type="ECO:0000256" key="1">
    <source>
        <dbReference type="ARBA" id="ARBA00004970"/>
    </source>
</evidence>
<evidence type="ECO:0000313" key="10">
    <source>
        <dbReference type="EMBL" id="SIS52035.1"/>
    </source>
</evidence>
<accession>A0A1N7JRU4</accession>
<keyword evidence="6 8" id="KW-0368">Histidine biosynthesis</keyword>
<keyword evidence="11" id="KW-1185">Reference proteome</keyword>
<dbReference type="EMBL" id="FTOC01000007">
    <property type="protein sequence ID" value="SIS52035.1"/>
    <property type="molecule type" value="Genomic_DNA"/>
</dbReference>